<evidence type="ECO:0000256" key="3">
    <source>
        <dbReference type="ARBA" id="ARBA00023125"/>
    </source>
</evidence>
<dbReference type="PANTHER" id="PTHR31072:SF170">
    <property type="entry name" value="TRANSCRIPTION FACTOR TCP15-RELATED"/>
    <property type="match status" value="1"/>
</dbReference>
<sequence length="245" mass="26689">MGRQALLLDYDGWFLIMGASGVELWQPADDIEEVPDFTLLHNIREEVGKRPSGKSSVIQYLDLEFEITINPLVGLGTFNHALTLDEQKGIVNITGSVNNSSMEKGSSSGSGSVKGPSAMKTKRQGVKSNKDRHVKVDGRDRRVRLSVDCAARIHQLIEELGPETTGQTIQWLLCQAGSSIIAATGRSISPSENSLKPPEAAAAGEGANLAPNVANGERTEQPFPCCDFDTYLDWSELSDFEFFDF</sequence>
<evidence type="ECO:0000259" key="7">
    <source>
        <dbReference type="PROSITE" id="PS51369"/>
    </source>
</evidence>
<evidence type="ECO:0000256" key="2">
    <source>
        <dbReference type="ARBA" id="ARBA00023015"/>
    </source>
</evidence>
<dbReference type="InterPro" id="IPR005333">
    <property type="entry name" value="Transcription_factor_TCP"/>
</dbReference>
<comment type="subcellular location">
    <subcellularLocation>
        <location evidence="1">Nucleus</location>
    </subcellularLocation>
</comment>
<reference evidence="8 9" key="1">
    <citation type="submission" date="2024-01" db="EMBL/GenBank/DDBJ databases">
        <title>The genomes of 5 underutilized Papilionoideae crops provide insights into root nodulation and disease resistance.</title>
        <authorList>
            <person name="Yuan L."/>
        </authorList>
    </citation>
    <scope>NUCLEOTIDE SEQUENCE [LARGE SCALE GENOMIC DNA]</scope>
    <source>
        <strain evidence="8">LY-2023</strain>
        <tissue evidence="8">Leaf</tissue>
    </source>
</reference>
<evidence type="ECO:0000256" key="4">
    <source>
        <dbReference type="ARBA" id="ARBA00023163"/>
    </source>
</evidence>
<dbReference type="EMBL" id="JAYKXN010000002">
    <property type="protein sequence ID" value="KAK7310714.1"/>
    <property type="molecule type" value="Genomic_DNA"/>
</dbReference>
<accession>A0AAN9PUU0</accession>
<dbReference type="GO" id="GO:0043565">
    <property type="term" value="F:sequence-specific DNA binding"/>
    <property type="evidence" value="ECO:0007669"/>
    <property type="project" value="TreeGrafter"/>
</dbReference>
<name>A0AAN9PUU0_CLITE</name>
<dbReference type="Pfam" id="PF03634">
    <property type="entry name" value="TCP"/>
    <property type="match status" value="1"/>
</dbReference>
<feature type="compositionally biased region" description="Low complexity" evidence="6">
    <location>
        <begin position="96"/>
        <end position="117"/>
    </location>
</feature>
<evidence type="ECO:0000256" key="1">
    <source>
        <dbReference type="ARBA" id="ARBA00004123"/>
    </source>
</evidence>
<evidence type="ECO:0000313" key="9">
    <source>
        <dbReference type="Proteomes" id="UP001359559"/>
    </source>
</evidence>
<comment type="caution">
    <text evidence="8">The sequence shown here is derived from an EMBL/GenBank/DDBJ whole genome shotgun (WGS) entry which is preliminary data.</text>
</comment>
<dbReference type="GO" id="GO:0003700">
    <property type="term" value="F:DNA-binding transcription factor activity"/>
    <property type="evidence" value="ECO:0007669"/>
    <property type="project" value="InterPro"/>
</dbReference>
<evidence type="ECO:0000313" key="8">
    <source>
        <dbReference type="EMBL" id="KAK7310714.1"/>
    </source>
</evidence>
<keyword evidence="9" id="KW-1185">Reference proteome</keyword>
<dbReference type="GO" id="GO:0005634">
    <property type="term" value="C:nucleus"/>
    <property type="evidence" value="ECO:0007669"/>
    <property type="project" value="UniProtKB-SubCell"/>
</dbReference>
<feature type="domain" description="TCP" evidence="7">
    <location>
        <begin position="129"/>
        <end position="183"/>
    </location>
</feature>
<feature type="region of interest" description="Disordered" evidence="6">
    <location>
        <begin position="96"/>
        <end position="133"/>
    </location>
</feature>
<dbReference type="PROSITE" id="PS51369">
    <property type="entry name" value="TCP"/>
    <property type="match status" value="1"/>
</dbReference>
<keyword evidence="3" id="KW-0238">DNA-binding</keyword>
<proteinExistence type="predicted"/>
<evidence type="ECO:0000256" key="6">
    <source>
        <dbReference type="SAM" id="MobiDB-lite"/>
    </source>
</evidence>
<dbReference type="AlphaFoldDB" id="A0AAN9PUU0"/>
<keyword evidence="5" id="KW-0539">Nucleus</keyword>
<keyword evidence="4" id="KW-0804">Transcription</keyword>
<dbReference type="Proteomes" id="UP001359559">
    <property type="component" value="Unassembled WGS sequence"/>
</dbReference>
<organism evidence="8 9">
    <name type="scientific">Clitoria ternatea</name>
    <name type="common">Butterfly pea</name>
    <dbReference type="NCBI Taxonomy" id="43366"/>
    <lineage>
        <taxon>Eukaryota</taxon>
        <taxon>Viridiplantae</taxon>
        <taxon>Streptophyta</taxon>
        <taxon>Embryophyta</taxon>
        <taxon>Tracheophyta</taxon>
        <taxon>Spermatophyta</taxon>
        <taxon>Magnoliopsida</taxon>
        <taxon>eudicotyledons</taxon>
        <taxon>Gunneridae</taxon>
        <taxon>Pentapetalae</taxon>
        <taxon>rosids</taxon>
        <taxon>fabids</taxon>
        <taxon>Fabales</taxon>
        <taxon>Fabaceae</taxon>
        <taxon>Papilionoideae</taxon>
        <taxon>50 kb inversion clade</taxon>
        <taxon>NPAAA clade</taxon>
        <taxon>indigoferoid/millettioid clade</taxon>
        <taxon>Phaseoleae</taxon>
        <taxon>Clitoria</taxon>
    </lineage>
</organism>
<gene>
    <name evidence="8" type="ORF">RJT34_08393</name>
</gene>
<dbReference type="PANTHER" id="PTHR31072">
    <property type="entry name" value="TRANSCRIPTION FACTOR TCP4-RELATED"/>
    <property type="match status" value="1"/>
</dbReference>
<protein>
    <recommendedName>
        <fullName evidence="7">TCP domain-containing protein</fullName>
    </recommendedName>
</protein>
<dbReference type="InterPro" id="IPR017887">
    <property type="entry name" value="TF_TCP_subgr"/>
</dbReference>
<keyword evidence="2" id="KW-0805">Transcription regulation</keyword>
<evidence type="ECO:0000256" key="5">
    <source>
        <dbReference type="ARBA" id="ARBA00023242"/>
    </source>
</evidence>